<evidence type="ECO:0000313" key="9">
    <source>
        <dbReference type="Proteomes" id="UP000199071"/>
    </source>
</evidence>
<dbReference type="Pfam" id="PF07859">
    <property type="entry name" value="Abhydrolase_3"/>
    <property type="match status" value="1"/>
</dbReference>
<dbReference type="InterPro" id="IPR000524">
    <property type="entry name" value="Tscrpt_reg_HTH_GntR"/>
</dbReference>
<dbReference type="GO" id="GO:0019433">
    <property type="term" value="P:triglyceride catabolic process"/>
    <property type="evidence" value="ECO:0007669"/>
    <property type="project" value="TreeGrafter"/>
</dbReference>
<keyword evidence="3" id="KW-0805">Transcription regulation</keyword>
<evidence type="ECO:0000256" key="1">
    <source>
        <dbReference type="ARBA" id="ARBA00010515"/>
    </source>
</evidence>
<dbReference type="GO" id="GO:0003677">
    <property type="term" value="F:DNA binding"/>
    <property type="evidence" value="ECO:0007669"/>
    <property type="project" value="UniProtKB-KW"/>
</dbReference>
<dbReference type="SMART" id="SM00895">
    <property type="entry name" value="FCD"/>
    <property type="match status" value="1"/>
</dbReference>
<evidence type="ECO:0000259" key="7">
    <source>
        <dbReference type="PROSITE" id="PS50949"/>
    </source>
</evidence>
<dbReference type="Gene3D" id="1.10.10.10">
    <property type="entry name" value="Winged helix-like DNA-binding domain superfamily/Winged helix DNA-binding domain"/>
    <property type="match status" value="1"/>
</dbReference>
<sequence length="565" mass="61217">MAIVSFETVHRKTRAGRSTEVRRSLKQLIMLGELPPGAALLELEIAARFACSQGSVREALLALQDEGLVIRQPHRGTRVSDCTAAEAQEMFRLRHSIETRALARALPNIDADLVEALRASVRAMEQAARDNDEYALSELDRAFHRRLLAAADLPALEPILHRCLVHNQRFKITRSGAARDLEKTAARHWTIVNAIESGDRDAAVTAIGHHVATIVDPGPEIFPDINRMPMTTPARTDSLPKPTAEMQAMLDRLAREDAGLPDPTTIPPEEGRALAERKNARWQVEQPEMETVRTFAVPPDPDLETTGNAVMLFRPPNAGSGAILFVHGGGFAFCSLRTHERFMRVLAAESGRAVIGVEYRLAPENPFPAGLNDVIAAWRAVQADPAAYGIDPGGLVLSGDSAGANLALAATLHEIEASLPVPDGCLLFYGTYAVDFSTPSYNDFAEGFGLTTAMMQRYWDWYAPDAGARSGPLAAPMAASDDAIRALPPLHLLVAECDPLASDTHALAARLKRLGRDDDMRVEPGVVHGFLQMTQHLAAARASVSAAAMAANRFLEDANKNGRND</sequence>
<name>A0A1G6BUZ7_9HYPH</name>
<keyword evidence="2" id="KW-0378">Hydrolase</keyword>
<feature type="active site" evidence="6">
    <location>
        <position position="401"/>
    </location>
</feature>
<dbReference type="GO" id="GO:0005829">
    <property type="term" value="C:cytosol"/>
    <property type="evidence" value="ECO:0007669"/>
    <property type="project" value="TreeGrafter"/>
</dbReference>
<dbReference type="CDD" id="cd07377">
    <property type="entry name" value="WHTH_GntR"/>
    <property type="match status" value="1"/>
</dbReference>
<evidence type="ECO:0000256" key="6">
    <source>
        <dbReference type="PROSITE-ProRule" id="PRU10038"/>
    </source>
</evidence>
<dbReference type="InterPro" id="IPR013094">
    <property type="entry name" value="AB_hydrolase_3"/>
</dbReference>
<proteinExistence type="inferred from homology"/>
<dbReference type="EMBL" id="FMXQ01000003">
    <property type="protein sequence ID" value="SDB24446.1"/>
    <property type="molecule type" value="Genomic_DNA"/>
</dbReference>
<dbReference type="STRING" id="665467.SAMN02982931_01888"/>
<dbReference type="GO" id="GO:0004771">
    <property type="term" value="F:sterol ester esterase activity"/>
    <property type="evidence" value="ECO:0007669"/>
    <property type="project" value="TreeGrafter"/>
</dbReference>
<accession>A0A1G6BUZ7</accession>
<evidence type="ECO:0000313" key="8">
    <source>
        <dbReference type="EMBL" id="SDB24446.1"/>
    </source>
</evidence>
<evidence type="ECO:0000256" key="3">
    <source>
        <dbReference type="ARBA" id="ARBA00023015"/>
    </source>
</evidence>
<protein>
    <submittedName>
        <fullName evidence="8">Acetyl esterase/lipase</fullName>
    </submittedName>
</protein>
<reference evidence="8 9" key="1">
    <citation type="submission" date="2016-10" db="EMBL/GenBank/DDBJ databases">
        <authorList>
            <person name="de Groot N.N."/>
        </authorList>
    </citation>
    <scope>NUCLEOTIDE SEQUENCE [LARGE SCALE GENOMIC DNA]</scope>
    <source>
        <strain evidence="8 9">ATCC 35022</strain>
    </source>
</reference>
<dbReference type="InterPro" id="IPR011711">
    <property type="entry name" value="GntR_C"/>
</dbReference>
<evidence type="ECO:0000256" key="2">
    <source>
        <dbReference type="ARBA" id="ARBA00022801"/>
    </source>
</evidence>
<dbReference type="Gene3D" id="3.40.50.1820">
    <property type="entry name" value="alpha/beta hydrolase"/>
    <property type="match status" value="1"/>
</dbReference>
<dbReference type="GO" id="GO:0004806">
    <property type="term" value="F:triacylglycerol lipase activity"/>
    <property type="evidence" value="ECO:0007669"/>
    <property type="project" value="TreeGrafter"/>
</dbReference>
<evidence type="ECO:0000256" key="5">
    <source>
        <dbReference type="ARBA" id="ARBA00023163"/>
    </source>
</evidence>
<keyword evidence="9" id="KW-1185">Reference proteome</keyword>
<feature type="domain" description="HTH gntR-type" evidence="7">
    <location>
        <begin position="15"/>
        <end position="82"/>
    </location>
</feature>
<organism evidence="8 9">
    <name type="scientific">Bauldia litoralis</name>
    <dbReference type="NCBI Taxonomy" id="665467"/>
    <lineage>
        <taxon>Bacteria</taxon>
        <taxon>Pseudomonadati</taxon>
        <taxon>Pseudomonadota</taxon>
        <taxon>Alphaproteobacteria</taxon>
        <taxon>Hyphomicrobiales</taxon>
        <taxon>Kaistiaceae</taxon>
        <taxon>Bauldia</taxon>
    </lineage>
</organism>
<dbReference type="PROSITE" id="PS50949">
    <property type="entry name" value="HTH_GNTR"/>
    <property type="match status" value="1"/>
</dbReference>
<dbReference type="AlphaFoldDB" id="A0A1G6BUZ7"/>
<dbReference type="InterPro" id="IPR008920">
    <property type="entry name" value="TF_FadR/GntR_C"/>
</dbReference>
<dbReference type="InterPro" id="IPR002168">
    <property type="entry name" value="Lipase_GDXG_HIS_AS"/>
</dbReference>
<dbReference type="GO" id="GO:0003700">
    <property type="term" value="F:DNA-binding transcription factor activity"/>
    <property type="evidence" value="ECO:0007669"/>
    <property type="project" value="InterPro"/>
</dbReference>
<evidence type="ECO:0000256" key="4">
    <source>
        <dbReference type="ARBA" id="ARBA00023125"/>
    </source>
</evidence>
<dbReference type="Pfam" id="PF00392">
    <property type="entry name" value="GntR"/>
    <property type="match status" value="1"/>
</dbReference>
<dbReference type="InterPro" id="IPR036390">
    <property type="entry name" value="WH_DNA-bd_sf"/>
</dbReference>
<gene>
    <name evidence="8" type="ORF">SAMN02982931_01888</name>
</gene>
<dbReference type="RefSeq" id="WP_090876151.1">
    <property type="nucleotide sequence ID" value="NZ_FMXQ01000003.1"/>
</dbReference>
<keyword evidence="4" id="KW-0238">DNA-binding</keyword>
<dbReference type="SUPFAM" id="SSF48008">
    <property type="entry name" value="GntR ligand-binding domain-like"/>
    <property type="match status" value="1"/>
</dbReference>
<dbReference type="SUPFAM" id="SSF53474">
    <property type="entry name" value="alpha/beta-Hydrolases"/>
    <property type="match status" value="1"/>
</dbReference>
<keyword evidence="5" id="KW-0804">Transcription</keyword>
<dbReference type="OrthoDB" id="9806180at2"/>
<dbReference type="Proteomes" id="UP000199071">
    <property type="component" value="Unassembled WGS sequence"/>
</dbReference>
<dbReference type="Gene3D" id="1.20.120.530">
    <property type="entry name" value="GntR ligand-binding domain-like"/>
    <property type="match status" value="1"/>
</dbReference>
<dbReference type="InterPro" id="IPR036388">
    <property type="entry name" value="WH-like_DNA-bd_sf"/>
</dbReference>
<dbReference type="InterPro" id="IPR033140">
    <property type="entry name" value="Lipase_GDXG_put_SER_AS"/>
</dbReference>
<dbReference type="SMART" id="SM00345">
    <property type="entry name" value="HTH_GNTR"/>
    <property type="match status" value="1"/>
</dbReference>
<dbReference type="PROSITE" id="PS01173">
    <property type="entry name" value="LIPASE_GDXG_HIS"/>
    <property type="match status" value="1"/>
</dbReference>
<dbReference type="PANTHER" id="PTHR23025">
    <property type="entry name" value="TRIACYLGLYCEROL LIPASE"/>
    <property type="match status" value="1"/>
</dbReference>
<dbReference type="PANTHER" id="PTHR23025:SF3">
    <property type="entry name" value="HORMONE-SENSITIVE LIPASE"/>
    <property type="match status" value="1"/>
</dbReference>
<dbReference type="SUPFAM" id="SSF46785">
    <property type="entry name" value="Winged helix' DNA-binding domain"/>
    <property type="match status" value="1"/>
</dbReference>
<comment type="similarity">
    <text evidence="1">Belongs to the 'GDXG' lipolytic enzyme family.</text>
</comment>
<dbReference type="PROSITE" id="PS01174">
    <property type="entry name" value="LIPASE_GDXG_SER"/>
    <property type="match status" value="1"/>
</dbReference>
<dbReference type="InterPro" id="IPR029058">
    <property type="entry name" value="AB_hydrolase_fold"/>
</dbReference>
<dbReference type="Pfam" id="PF07729">
    <property type="entry name" value="FCD"/>
    <property type="match status" value="1"/>
</dbReference>